<dbReference type="GO" id="GO:0005975">
    <property type="term" value="P:carbohydrate metabolic process"/>
    <property type="evidence" value="ECO:0007669"/>
    <property type="project" value="InterPro"/>
</dbReference>
<keyword evidence="3" id="KW-1015">Disulfide bond</keyword>
<dbReference type="SMART" id="SM00223">
    <property type="entry name" value="APPLE"/>
    <property type="match status" value="1"/>
</dbReference>
<dbReference type="GO" id="GO:0030248">
    <property type="term" value="F:cellulose binding"/>
    <property type="evidence" value="ECO:0007669"/>
    <property type="project" value="InterPro"/>
</dbReference>
<dbReference type="GO" id="GO:0006508">
    <property type="term" value="P:proteolysis"/>
    <property type="evidence" value="ECO:0007669"/>
    <property type="project" value="InterPro"/>
</dbReference>
<evidence type="ECO:0000256" key="1">
    <source>
        <dbReference type="ARBA" id="ARBA00022729"/>
    </source>
</evidence>
<evidence type="ECO:0000259" key="5">
    <source>
        <dbReference type="PROSITE" id="PS50948"/>
    </source>
</evidence>
<evidence type="ECO:0000313" key="7">
    <source>
        <dbReference type="Proteomes" id="UP001146120"/>
    </source>
</evidence>
<accession>A0AAV2YIB9</accession>
<dbReference type="InterPro" id="IPR000177">
    <property type="entry name" value="Apple"/>
</dbReference>
<evidence type="ECO:0000256" key="3">
    <source>
        <dbReference type="ARBA" id="ARBA00023157"/>
    </source>
</evidence>
<reference evidence="6" key="2">
    <citation type="journal article" date="2023" name="Microbiol Resour">
        <title>Decontamination and Annotation of the Draft Genome Sequence of the Oomycete Lagenidium giganteum ARSEF 373.</title>
        <authorList>
            <person name="Morgan W.R."/>
            <person name="Tartar A."/>
        </authorList>
    </citation>
    <scope>NUCLEOTIDE SEQUENCE</scope>
    <source>
        <strain evidence="6">ARSEF 373</strain>
    </source>
</reference>
<dbReference type="EMBL" id="DAKRPA010000347">
    <property type="protein sequence ID" value="DAZ93072.1"/>
    <property type="molecule type" value="Genomic_DNA"/>
</dbReference>
<dbReference type="CDD" id="cd01100">
    <property type="entry name" value="APPLE_Factor_XI_like"/>
    <property type="match status" value="1"/>
</dbReference>
<feature type="chain" id="PRO_5043752350" description="Apple domain-containing protein" evidence="4">
    <location>
        <begin position="25"/>
        <end position="138"/>
    </location>
</feature>
<dbReference type="Gene3D" id="3.50.4.10">
    <property type="entry name" value="Hepatocyte Growth Factor"/>
    <property type="match status" value="1"/>
</dbReference>
<organism evidence="6 7">
    <name type="scientific">Lagenidium giganteum</name>
    <dbReference type="NCBI Taxonomy" id="4803"/>
    <lineage>
        <taxon>Eukaryota</taxon>
        <taxon>Sar</taxon>
        <taxon>Stramenopiles</taxon>
        <taxon>Oomycota</taxon>
        <taxon>Peronosporomycetes</taxon>
        <taxon>Pythiales</taxon>
        <taxon>Pythiaceae</taxon>
    </lineage>
</organism>
<keyword evidence="2" id="KW-0677">Repeat</keyword>
<dbReference type="InterPro" id="IPR000254">
    <property type="entry name" value="CBD"/>
</dbReference>
<keyword evidence="7" id="KW-1185">Reference proteome</keyword>
<keyword evidence="1 4" id="KW-0732">Signal</keyword>
<feature type="domain" description="Apple" evidence="5">
    <location>
        <begin position="67"/>
        <end position="138"/>
    </location>
</feature>
<dbReference type="Pfam" id="PF14295">
    <property type="entry name" value="PAN_4"/>
    <property type="match status" value="1"/>
</dbReference>
<dbReference type="PROSITE" id="PS50948">
    <property type="entry name" value="PAN"/>
    <property type="match status" value="1"/>
</dbReference>
<name>A0AAV2YIB9_9STRA</name>
<evidence type="ECO:0000256" key="4">
    <source>
        <dbReference type="SAM" id="SignalP"/>
    </source>
</evidence>
<proteinExistence type="predicted"/>
<sequence length="138" mass="14487">MKLSGIIPTITLTSAAAAAVLVAADNCSTSPYGNCGNDNGIHCCPASYYCQPWNSNYYQCMPAPAMCSQQLTNVDLYGDDLQTVYGVQPSDCCAKCAETSGCKAYTFVNSNPGQPACYLKRGTGSRRTKVGAVSGIVD</sequence>
<reference evidence="6" key="1">
    <citation type="submission" date="2022-11" db="EMBL/GenBank/DDBJ databases">
        <authorList>
            <person name="Morgan W.R."/>
            <person name="Tartar A."/>
        </authorList>
    </citation>
    <scope>NUCLEOTIDE SEQUENCE</scope>
    <source>
        <strain evidence="6">ARSEF 373</strain>
    </source>
</reference>
<comment type="caution">
    <text evidence="6">The sequence shown here is derived from an EMBL/GenBank/DDBJ whole genome shotgun (WGS) entry which is preliminary data.</text>
</comment>
<dbReference type="GO" id="GO:0005576">
    <property type="term" value="C:extracellular region"/>
    <property type="evidence" value="ECO:0007669"/>
    <property type="project" value="InterPro"/>
</dbReference>
<gene>
    <name evidence="6" type="ORF">N0F65_007976</name>
</gene>
<dbReference type="AlphaFoldDB" id="A0AAV2YIB9"/>
<dbReference type="PANTHER" id="PTHR33946">
    <property type="match status" value="1"/>
</dbReference>
<feature type="signal peptide" evidence="4">
    <location>
        <begin position="1"/>
        <end position="24"/>
    </location>
</feature>
<dbReference type="SMART" id="SM00236">
    <property type="entry name" value="fCBD"/>
    <property type="match status" value="1"/>
</dbReference>
<dbReference type="InterPro" id="IPR003609">
    <property type="entry name" value="Pan_app"/>
</dbReference>
<evidence type="ECO:0000313" key="6">
    <source>
        <dbReference type="EMBL" id="DAZ93072.1"/>
    </source>
</evidence>
<dbReference type="PANTHER" id="PTHR33946:SF4">
    <property type="entry name" value="COAGULATION FACTOR XI"/>
    <property type="match status" value="1"/>
</dbReference>
<dbReference type="Proteomes" id="UP001146120">
    <property type="component" value="Unassembled WGS sequence"/>
</dbReference>
<evidence type="ECO:0000256" key="2">
    <source>
        <dbReference type="ARBA" id="ARBA00022737"/>
    </source>
</evidence>
<protein>
    <recommendedName>
        <fullName evidence="5">Apple domain-containing protein</fullName>
    </recommendedName>
</protein>